<dbReference type="EMBL" id="JAVGVR010000001">
    <property type="protein sequence ID" value="MDQ6598779.1"/>
    <property type="molecule type" value="Genomic_DNA"/>
</dbReference>
<evidence type="ECO:0000313" key="1">
    <source>
        <dbReference type="EMBL" id="MDQ6598779.1"/>
    </source>
</evidence>
<reference evidence="2 3" key="1">
    <citation type="submission" date="2019-03" db="EMBL/GenBank/DDBJ databases">
        <title>Bacillus niacini sp. nov. a Nicotinate-Metabolizing Mesophile Isolated from Soil.</title>
        <authorList>
            <person name="Zhang G."/>
        </authorList>
    </citation>
    <scope>NUCLEOTIDE SEQUENCE [LARGE SCALE GENOMIC DNA]</scope>
    <source>
        <strain evidence="2 3">WN066</strain>
    </source>
</reference>
<evidence type="ECO:0000313" key="2">
    <source>
        <dbReference type="EMBL" id="TDK60680.1"/>
    </source>
</evidence>
<keyword evidence="4" id="KW-1185">Reference proteome</keyword>
<reference evidence="1" key="2">
    <citation type="submission" date="2023-08" db="EMBL/GenBank/DDBJ databases">
        <title>Nitrogen cycling bacteria in agricultural field soils.</title>
        <authorList>
            <person name="Jang J."/>
        </authorList>
    </citation>
    <scope>NUCLEOTIDE SEQUENCE</scope>
    <source>
        <strain evidence="1">PS3-36</strain>
    </source>
</reference>
<dbReference type="RefSeq" id="WP_133334770.1">
    <property type="nucleotide sequence ID" value="NZ_JAVGVR010000001.1"/>
</dbReference>
<accession>A0A4R5VS58</accession>
<protein>
    <submittedName>
        <fullName evidence="2">Uncharacterized protein</fullName>
    </submittedName>
</protein>
<name>A0A4R5VS58_9BACI</name>
<proteinExistence type="predicted"/>
<dbReference type="EMBL" id="SMYO01000006">
    <property type="protein sequence ID" value="TDK60680.1"/>
    <property type="molecule type" value="Genomic_DNA"/>
</dbReference>
<dbReference type="Proteomes" id="UP001178888">
    <property type="component" value="Unassembled WGS sequence"/>
</dbReference>
<sequence>MGLDMYLFSAPKIDGMNFEDVLLANGRFHKLEEGDMLYERLKPYIKHFEEYGRKWSSMLEEVAYWRKANQIHNWFVENLNNGTDEPVFTVEVTKDQLRELYKLCIEALTKQTHPHEQLPTRPGCFFGSIAYDDYYYKEIDRTKSIVENLLKNFNFETHYLLYQCSW</sequence>
<evidence type="ECO:0000313" key="3">
    <source>
        <dbReference type="Proteomes" id="UP000295132"/>
    </source>
</evidence>
<dbReference type="AlphaFoldDB" id="A0A4R5VS58"/>
<evidence type="ECO:0000313" key="4">
    <source>
        <dbReference type="Proteomes" id="UP001178888"/>
    </source>
</evidence>
<dbReference type="Proteomes" id="UP000295132">
    <property type="component" value="Unassembled WGS sequence"/>
</dbReference>
<comment type="caution">
    <text evidence="2">The sequence shown here is derived from an EMBL/GenBank/DDBJ whole genome shotgun (WGS) entry which is preliminary data.</text>
</comment>
<gene>
    <name evidence="2" type="ORF">E2K98_13190</name>
    <name evidence="1" type="ORF">RCG21_20840</name>
</gene>
<organism evidence="2 3">
    <name type="scientific">Bacillus salipaludis</name>
    <dbReference type="NCBI Taxonomy" id="2547811"/>
    <lineage>
        <taxon>Bacteria</taxon>
        <taxon>Bacillati</taxon>
        <taxon>Bacillota</taxon>
        <taxon>Bacilli</taxon>
        <taxon>Bacillales</taxon>
        <taxon>Bacillaceae</taxon>
        <taxon>Bacillus</taxon>
    </lineage>
</organism>